<reference evidence="1" key="1">
    <citation type="journal article" date="2019" name="Sci. Rep.">
        <title>Draft genome of Tanacetum cinerariifolium, the natural source of mosquito coil.</title>
        <authorList>
            <person name="Yamashiro T."/>
            <person name="Shiraishi A."/>
            <person name="Satake H."/>
            <person name="Nakayama K."/>
        </authorList>
    </citation>
    <scope>NUCLEOTIDE SEQUENCE</scope>
</reference>
<name>A0A6L2K6D7_TANCI</name>
<evidence type="ECO:0000313" key="1">
    <source>
        <dbReference type="EMBL" id="GEU44958.1"/>
    </source>
</evidence>
<proteinExistence type="predicted"/>
<dbReference type="EMBL" id="BKCJ010001918">
    <property type="protein sequence ID" value="GEU44958.1"/>
    <property type="molecule type" value="Genomic_DNA"/>
</dbReference>
<organism evidence="1">
    <name type="scientific">Tanacetum cinerariifolium</name>
    <name type="common">Dalmatian daisy</name>
    <name type="synonym">Chrysanthemum cinerariifolium</name>
    <dbReference type="NCBI Taxonomy" id="118510"/>
    <lineage>
        <taxon>Eukaryota</taxon>
        <taxon>Viridiplantae</taxon>
        <taxon>Streptophyta</taxon>
        <taxon>Embryophyta</taxon>
        <taxon>Tracheophyta</taxon>
        <taxon>Spermatophyta</taxon>
        <taxon>Magnoliopsida</taxon>
        <taxon>eudicotyledons</taxon>
        <taxon>Gunneridae</taxon>
        <taxon>Pentapetalae</taxon>
        <taxon>asterids</taxon>
        <taxon>campanulids</taxon>
        <taxon>Asterales</taxon>
        <taxon>Asteraceae</taxon>
        <taxon>Asteroideae</taxon>
        <taxon>Anthemideae</taxon>
        <taxon>Anthemidinae</taxon>
        <taxon>Tanacetum</taxon>
    </lineage>
</organism>
<dbReference type="AlphaFoldDB" id="A0A6L2K6D7"/>
<accession>A0A6L2K6D7</accession>
<protein>
    <recommendedName>
        <fullName evidence="2">Pre-mRNA splicing Prp18-interacting factor</fullName>
    </recommendedName>
</protein>
<sequence length="385" mass="43501">MTSFDYRLNPLYPVKECSSCRALYTTNYCCSIGILGDKMICDLDKTPDLSQRSPQNCSKCGHPVNGHYCQGCALFQKKFKEDLFTSCIEHEILPDFSKPSNDNTNVVNDPREPFVGNQDPDDDDGYTFAITPNEPDNSLSMRDEHLDTIPEKESNKFIKSSVEKLIPNPSGSEGEHECDVPVCEGFTTFSNILFDADYDFYSVDDHSFFDEDIDFLFDEFAVELTFLKSIPSRIDETDCDPEEEIRLIEKLLYNNSSPRPPEEFNSKNSDAIIDSFSPSPIPVEDNDSLMEEIDLSFTPDYLMSLGIEEDDYDSKRDILIIEELLSNNFLSLPENESFHFDISPSSPAKPPDGLEAIQPSAEGPMMIYGKNTPILDVPLLHVYPP</sequence>
<evidence type="ECO:0008006" key="2">
    <source>
        <dbReference type="Google" id="ProtNLM"/>
    </source>
</evidence>
<gene>
    <name evidence="1" type="ORF">Tci_016936</name>
</gene>
<comment type="caution">
    <text evidence="1">The sequence shown here is derived from an EMBL/GenBank/DDBJ whole genome shotgun (WGS) entry which is preliminary data.</text>
</comment>